<dbReference type="PANTHER" id="PTHR42759:SF1">
    <property type="entry name" value="MAGNESIUM-CHELATASE SUBUNIT CHLD"/>
    <property type="match status" value="1"/>
</dbReference>
<dbReference type="InterPro" id="IPR041628">
    <property type="entry name" value="ChlI/MoxR_AAA_lid"/>
</dbReference>
<dbReference type="AlphaFoldDB" id="A0A9X1XNL6"/>
<sequence>MPTSSLLPKFQRLQECVNQTVIGQERVVEQLVIALLAKGHVLIQGLPGLAKTRAVNGLASNMNAELHRIQFTPDMLPGDVTGGEVYDAHSQSLSFKRGPVFSNLLLADEINRAPAKVQSALLEAMAENQVSVGGITYSLPELFMVLATQNPVEQEGTYPLPEAQMDRFLMQVLVEYPEKNAEKEMLKMLRSERLGTSLDVAGLSVEEVQAAQNLVEKVSVSDAIDQYIVDIIDATRYPEKYSPELASFIQLGASPRAAIALDKCARSYAWLNDRDYVTPDDIRAIAHTVLRHRIALSFTALSDKMTTDKVIDQLLKQVAWV</sequence>
<dbReference type="Pfam" id="PF17863">
    <property type="entry name" value="AAA_lid_2"/>
    <property type="match status" value="1"/>
</dbReference>
<feature type="domain" description="ChlI/MoxR AAA lid" evidence="5">
    <location>
        <begin position="249"/>
        <end position="313"/>
    </location>
</feature>
<dbReference type="InterPro" id="IPR011703">
    <property type="entry name" value="ATPase_AAA-3"/>
</dbReference>
<evidence type="ECO:0000256" key="1">
    <source>
        <dbReference type="ARBA" id="ARBA00022741"/>
    </source>
</evidence>
<keyword evidence="1" id="KW-0547">Nucleotide-binding</keyword>
<proteinExistence type="inferred from homology"/>
<dbReference type="Proteomes" id="UP001139559">
    <property type="component" value="Unassembled WGS sequence"/>
</dbReference>
<dbReference type="EMBL" id="JAJHVV010000003">
    <property type="protein sequence ID" value="MCK6262779.1"/>
    <property type="molecule type" value="Genomic_DNA"/>
</dbReference>
<dbReference type="GO" id="GO:0016887">
    <property type="term" value="F:ATP hydrolysis activity"/>
    <property type="evidence" value="ECO:0007669"/>
    <property type="project" value="InterPro"/>
</dbReference>
<dbReference type="CDD" id="cd00009">
    <property type="entry name" value="AAA"/>
    <property type="match status" value="1"/>
</dbReference>
<keyword evidence="2" id="KW-0067">ATP-binding</keyword>
<evidence type="ECO:0000259" key="4">
    <source>
        <dbReference type="Pfam" id="PF07726"/>
    </source>
</evidence>
<gene>
    <name evidence="6" type="ORF">KP803_05760</name>
</gene>
<evidence type="ECO:0000256" key="2">
    <source>
        <dbReference type="ARBA" id="ARBA00022840"/>
    </source>
</evidence>
<evidence type="ECO:0000259" key="5">
    <source>
        <dbReference type="Pfam" id="PF17863"/>
    </source>
</evidence>
<evidence type="ECO:0000313" key="7">
    <source>
        <dbReference type="Proteomes" id="UP001139559"/>
    </source>
</evidence>
<dbReference type="GO" id="GO:0005524">
    <property type="term" value="F:ATP binding"/>
    <property type="evidence" value="ECO:0007669"/>
    <property type="project" value="UniProtKB-KW"/>
</dbReference>
<organism evidence="6 7">
    <name type="scientific">Vibrio amylolyticus</name>
    <dbReference type="NCBI Taxonomy" id="2847292"/>
    <lineage>
        <taxon>Bacteria</taxon>
        <taxon>Pseudomonadati</taxon>
        <taxon>Pseudomonadota</taxon>
        <taxon>Gammaproteobacteria</taxon>
        <taxon>Vibrionales</taxon>
        <taxon>Vibrionaceae</taxon>
        <taxon>Vibrio</taxon>
    </lineage>
</organism>
<name>A0A9X1XNL6_9VIBR</name>
<keyword evidence="7" id="KW-1185">Reference proteome</keyword>
<dbReference type="Gene3D" id="1.10.8.80">
    <property type="entry name" value="Magnesium chelatase subunit I, C-Terminal domain"/>
    <property type="match status" value="1"/>
</dbReference>
<evidence type="ECO:0000313" key="6">
    <source>
        <dbReference type="EMBL" id="MCK6262779.1"/>
    </source>
</evidence>
<accession>A0A9X1XNL6</accession>
<evidence type="ECO:0000256" key="3">
    <source>
        <dbReference type="ARBA" id="ARBA00061607"/>
    </source>
</evidence>
<comment type="caution">
    <text evidence="6">The sequence shown here is derived from an EMBL/GenBank/DDBJ whole genome shotgun (WGS) entry which is preliminary data.</text>
</comment>
<reference evidence="6" key="1">
    <citation type="submission" date="2021-11" db="EMBL/GenBank/DDBJ databases">
        <title>Vibrio ZSDE26 sp. nov. and Vibrio ZSDZ34 sp. nov., isolated from coastal seawater in Qingdao.</title>
        <authorList>
            <person name="Zhang P."/>
        </authorList>
    </citation>
    <scope>NUCLEOTIDE SEQUENCE</scope>
    <source>
        <strain evidence="6">ZSDE26</strain>
    </source>
</reference>
<dbReference type="FunFam" id="3.40.50.300:FF:000640">
    <property type="entry name" value="MoxR family ATPase"/>
    <property type="match status" value="1"/>
</dbReference>
<comment type="similarity">
    <text evidence="3">Belongs to the MoxR family.</text>
</comment>
<protein>
    <submittedName>
        <fullName evidence="6">MoxR family ATPase</fullName>
    </submittedName>
</protein>
<dbReference type="InterPro" id="IPR027417">
    <property type="entry name" value="P-loop_NTPase"/>
</dbReference>
<dbReference type="PANTHER" id="PTHR42759">
    <property type="entry name" value="MOXR FAMILY PROTEIN"/>
    <property type="match status" value="1"/>
</dbReference>
<dbReference type="SUPFAM" id="SSF52540">
    <property type="entry name" value="P-loop containing nucleoside triphosphate hydrolases"/>
    <property type="match status" value="1"/>
</dbReference>
<feature type="domain" description="ATPase AAA-3" evidence="4">
    <location>
        <begin position="40"/>
        <end position="170"/>
    </location>
</feature>
<dbReference type="InterPro" id="IPR050764">
    <property type="entry name" value="CbbQ/NirQ/NorQ/GpvN"/>
</dbReference>
<dbReference type="Gene3D" id="3.40.50.300">
    <property type="entry name" value="P-loop containing nucleotide triphosphate hydrolases"/>
    <property type="match status" value="1"/>
</dbReference>
<dbReference type="Pfam" id="PF07726">
    <property type="entry name" value="AAA_3"/>
    <property type="match status" value="1"/>
</dbReference>
<dbReference type="RefSeq" id="WP_248007890.1">
    <property type="nucleotide sequence ID" value="NZ_JAJHVV010000003.1"/>
</dbReference>
<dbReference type="PIRSF" id="PIRSF002849">
    <property type="entry name" value="AAA_ATPase_chaperone_MoxR_prd"/>
    <property type="match status" value="1"/>
</dbReference>